<evidence type="ECO:0000313" key="2">
    <source>
        <dbReference type="EMBL" id="MFD0917301.1"/>
    </source>
</evidence>
<dbReference type="InterPro" id="IPR012924">
    <property type="entry name" value="TfuA_core"/>
</dbReference>
<organism evidence="2 3">
    <name type="scientific">Pseudahrensia aquimaris</name>
    <dbReference type="NCBI Taxonomy" id="744461"/>
    <lineage>
        <taxon>Bacteria</taxon>
        <taxon>Pseudomonadati</taxon>
        <taxon>Pseudomonadota</taxon>
        <taxon>Alphaproteobacteria</taxon>
        <taxon>Hyphomicrobiales</taxon>
        <taxon>Ahrensiaceae</taxon>
        <taxon>Pseudahrensia</taxon>
    </lineage>
</organism>
<dbReference type="RefSeq" id="WP_377213164.1">
    <property type="nucleotide sequence ID" value="NZ_JBHTJV010000011.1"/>
</dbReference>
<dbReference type="EMBL" id="JBHTJV010000011">
    <property type="protein sequence ID" value="MFD0917301.1"/>
    <property type="molecule type" value="Genomic_DNA"/>
</dbReference>
<proteinExistence type="predicted"/>
<name>A0ABW3FFM9_9HYPH</name>
<gene>
    <name evidence="2" type="ORF">ACFQ14_12870</name>
</gene>
<accession>A0ABW3FFM9</accession>
<comment type="caution">
    <text evidence="2">The sequence shown here is derived from an EMBL/GenBank/DDBJ whole genome shotgun (WGS) entry which is preliminary data.</text>
</comment>
<dbReference type="Proteomes" id="UP001597101">
    <property type="component" value="Unassembled WGS sequence"/>
</dbReference>
<evidence type="ECO:0000259" key="1">
    <source>
        <dbReference type="Pfam" id="PF07812"/>
    </source>
</evidence>
<reference evidence="3" key="1">
    <citation type="journal article" date="2019" name="Int. J. Syst. Evol. Microbiol.">
        <title>The Global Catalogue of Microorganisms (GCM) 10K type strain sequencing project: providing services to taxonomists for standard genome sequencing and annotation.</title>
        <authorList>
            <consortium name="The Broad Institute Genomics Platform"/>
            <consortium name="The Broad Institute Genome Sequencing Center for Infectious Disease"/>
            <person name="Wu L."/>
            <person name="Ma J."/>
        </authorList>
    </citation>
    <scope>NUCLEOTIDE SEQUENCE [LARGE SCALE GENOMIC DNA]</scope>
    <source>
        <strain evidence="3">CCUG 60023</strain>
    </source>
</reference>
<protein>
    <submittedName>
        <fullName evidence="2">TfuA-like protein</fullName>
    </submittedName>
</protein>
<sequence>MMPTIPEAHKHTVVFVGPSCSSRQVKDELPGALIAPPVRRGDLYRYRLLNFSVFVVLDGVFTSSLAVSPREVVDVIADGATVIGASSMGALRAVDCGPAGAIGYGRIFRLFRRRAISSEDEVALSFFPEPPYQPLSVPLVNVRFALRRAQRTASLAQTEAQALLDAALQLPYQLRDWATIAKSAQVALSHDQYSALQSCDVKQEDALLCCRMVASHLSLGTIALKPRPDRNGDLGALFLERERSWDPLDGENFEKHSSSFVCWLWASGQGRGLFVENELTDAIQKAEYGAIVAEIVSRAPASELAAMQMRFTGFRRACFLAQTLSLNISPRDLSRSKTEIVQANCAESWDILIERLDGQTALLKELHAYSQARARILVFTRRILFGDSSQRSAALPVWRRSEG</sequence>
<dbReference type="Pfam" id="PF07812">
    <property type="entry name" value="TfuA"/>
    <property type="match status" value="1"/>
</dbReference>
<feature type="domain" description="TfuA-like core" evidence="1">
    <location>
        <begin position="58"/>
        <end position="175"/>
    </location>
</feature>
<evidence type="ECO:0000313" key="3">
    <source>
        <dbReference type="Proteomes" id="UP001597101"/>
    </source>
</evidence>
<keyword evidence="3" id="KW-1185">Reference proteome</keyword>